<dbReference type="PANTHER" id="PTHR10039">
    <property type="entry name" value="AMELOGENIN"/>
    <property type="match status" value="1"/>
</dbReference>
<dbReference type="Pfam" id="PF24883">
    <property type="entry name" value="NPHP3_N"/>
    <property type="match status" value="1"/>
</dbReference>
<dbReference type="OrthoDB" id="443402at2759"/>
<dbReference type="Gene3D" id="3.40.50.300">
    <property type="entry name" value="P-loop containing nucleotide triphosphate hydrolases"/>
    <property type="match status" value="1"/>
</dbReference>
<dbReference type="InterPro" id="IPR056884">
    <property type="entry name" value="NPHP3-like_N"/>
</dbReference>
<proteinExistence type="predicted"/>
<evidence type="ECO:0000259" key="4">
    <source>
        <dbReference type="Pfam" id="PF25053"/>
    </source>
</evidence>
<organism evidence="5 6">
    <name type="scientific">Cudoniella acicularis</name>
    <dbReference type="NCBI Taxonomy" id="354080"/>
    <lineage>
        <taxon>Eukaryota</taxon>
        <taxon>Fungi</taxon>
        <taxon>Dikarya</taxon>
        <taxon>Ascomycota</taxon>
        <taxon>Pezizomycotina</taxon>
        <taxon>Leotiomycetes</taxon>
        <taxon>Helotiales</taxon>
        <taxon>Tricladiaceae</taxon>
        <taxon>Cudoniella</taxon>
    </lineage>
</organism>
<keyword evidence="6" id="KW-1185">Reference proteome</keyword>
<protein>
    <recommendedName>
        <fullName evidence="7">NACHT domain-containing protein</fullName>
    </recommendedName>
</protein>
<reference evidence="5 6" key="1">
    <citation type="submission" date="2020-03" db="EMBL/GenBank/DDBJ databases">
        <title>Draft Genome Sequence of Cudoniella acicularis.</title>
        <authorList>
            <person name="Buettner E."/>
            <person name="Kellner H."/>
        </authorList>
    </citation>
    <scope>NUCLEOTIDE SEQUENCE [LARGE SCALE GENOMIC DNA]</scope>
    <source>
        <strain evidence="5 6">DSM 108380</strain>
    </source>
</reference>
<name>A0A8H4RXL3_9HELO</name>
<evidence type="ECO:0000313" key="5">
    <source>
        <dbReference type="EMBL" id="KAF4637877.1"/>
    </source>
</evidence>
<sequence>MDPISALSLASNVIQFVDFGCKLISHSRQLYKSIDGALSDKVLVEFLALDLDSLTTNLHKSLRENQPVDAKGYTEEYSDDDLALDDLCRRCHFIVKKLISRLDRLKVQGSSSHRNWESFKKALRASWSREEMDSLAAQLNDVRSEIEFRVLMSFRGSLKTIAIQQVQTSHQLSQCTQAIITTFLSVRDEFANELQRQAEKLAELQGYKERPGMERHGTLQTLRHQDEEEEEEAQKHEPSAAEALIEHEMILLMIENGILGTLDFPSSRDRHEDVEIAHHQTFEWIYRDCKIGDKSWGNFVEWLQRDDGFYWVNGKAGSGKSTLMKYIFGHQRTRQELQRWAGSSSFDMTGFFFWNSGMEEQRSQRGLLRTLLFETLQTHRDLIPKVLPHAWDVWSTQVKSALKLGTAPAKASLLSHESKPWTLSQLKRAFRTLIQECQSRHIKLCFFIDGLDEYDGDHDDIVEYFLDFAHEPGVKMCLSSRPLLVFEEAFSNFPGLKLQNLTHSDINSYVEDKLGNHRHMARLSLKNPGQAKRLVTEIVTKADGVFLWVKLVVKSLLQGLRDQNRITDLQRRLRHLPADLEALYEHMLIKTDPFYLEQASQIFQIVLVAQKESTSRQITLLQLSWAEDEDESLAINSSLRPLPTNEISGRCKLMDSRLKSVCSGLLESYESKYSNIAPDARVVFLHRTVSDFFKKPSVWDKIVKHTQGTNFCPQLSLLRSNVLQLKALDTRYGNPLDMTIIRDALRFAKKAEDNLEVGFPELLDQLDSAATYQWRVCHGNTIGGRVDKTSEQSKLKDRSVLPKLQKSISYTRTESENDSDEYYDCASDDDFRIKESRSAVAMPRSEALQFSGGHAQKFKHQFSSSSTFTNQGFQSTVLIDHDSTRGGALNHWIHGIELEGIKPYNQLIPFYDLAKAIGLRHYIAIKDESGLVVDHDVNHHLLIHTVTCYSRNKEGQSKVPDPATVKRALEAGADPNFSFHGNSPWEEALAGALSHLSQLEFDEELWDTNGMRYQRWIKDAATWADIMEIFLKHGASPTASSKQHWGQPRRKPTAIVLNFPPELAGRRVKLAAVIDTLLVKSMPKGIEFLKQEEKNGEAEAERSRLQEGKRHNVSQLSGGYRWISSWFTVSKGV</sequence>
<dbReference type="SUPFAM" id="SSF52540">
    <property type="entry name" value="P-loop containing nucleoside triphosphate hydrolases"/>
    <property type="match status" value="1"/>
</dbReference>
<dbReference type="Proteomes" id="UP000566819">
    <property type="component" value="Unassembled WGS sequence"/>
</dbReference>
<evidence type="ECO:0000313" key="6">
    <source>
        <dbReference type="Proteomes" id="UP000566819"/>
    </source>
</evidence>
<dbReference type="AlphaFoldDB" id="A0A8H4RXL3"/>
<feature type="region of interest" description="Disordered" evidence="2">
    <location>
        <begin position="210"/>
        <end position="238"/>
    </location>
</feature>
<dbReference type="PANTHER" id="PTHR10039:SF5">
    <property type="entry name" value="NACHT DOMAIN-CONTAINING PROTEIN"/>
    <property type="match status" value="1"/>
</dbReference>
<dbReference type="InterPro" id="IPR056693">
    <property type="entry name" value="DUF7791"/>
</dbReference>
<evidence type="ECO:0000256" key="1">
    <source>
        <dbReference type="ARBA" id="ARBA00022737"/>
    </source>
</evidence>
<evidence type="ECO:0000256" key="2">
    <source>
        <dbReference type="SAM" id="MobiDB-lite"/>
    </source>
</evidence>
<feature type="domain" description="DUF7791" evidence="4">
    <location>
        <begin position="592"/>
        <end position="731"/>
    </location>
</feature>
<feature type="domain" description="Nephrocystin 3-like N-terminal" evidence="3">
    <location>
        <begin position="298"/>
        <end position="481"/>
    </location>
</feature>
<keyword evidence="1" id="KW-0677">Repeat</keyword>
<gene>
    <name evidence="5" type="ORF">G7Y89_g222</name>
</gene>
<evidence type="ECO:0000259" key="3">
    <source>
        <dbReference type="Pfam" id="PF24883"/>
    </source>
</evidence>
<dbReference type="EMBL" id="JAAMPI010000007">
    <property type="protein sequence ID" value="KAF4637877.1"/>
    <property type="molecule type" value="Genomic_DNA"/>
</dbReference>
<comment type="caution">
    <text evidence="5">The sequence shown here is derived from an EMBL/GenBank/DDBJ whole genome shotgun (WGS) entry which is preliminary data.</text>
</comment>
<accession>A0A8H4RXL3</accession>
<dbReference type="Pfam" id="PF25053">
    <property type="entry name" value="DUF7791"/>
    <property type="match status" value="1"/>
</dbReference>
<evidence type="ECO:0008006" key="7">
    <source>
        <dbReference type="Google" id="ProtNLM"/>
    </source>
</evidence>
<dbReference type="InterPro" id="IPR027417">
    <property type="entry name" value="P-loop_NTPase"/>
</dbReference>